<dbReference type="EMBL" id="VIFY01000180">
    <property type="protein sequence ID" value="TQB68944.1"/>
    <property type="molecule type" value="Genomic_DNA"/>
</dbReference>
<sequence length="340" mass="37360">MLYEHLLSTLLNPDGSTRSNDACPARKAVVEELKSCQKQNAKKEIKKKALAQIASDLDSGVPDETIALCLEAPSTSREIEEEAKGETLSLLAPDIGAFYSNITTFRQPLSGFLATTVNDLRSIANAAAPPSHGPESFVPSQSRFTRSSRVTRAHQNATATRQALLSSQLRDRLRNLRSIQLSELPAARREMAATAAKVLAARTQVLERTVVLLERVKHGTLARATKAKAEHLATVAEGVEGKLNVLKLEISAIIYTPDTISALNKYRQHLRNVRTKLVERQRLATQELRAYGDVDVEDDNDDGAGNDLKNTGAMREIARRYGTLAKKLEAVKMEIKRLEG</sequence>
<comment type="caution">
    <text evidence="1">The sequence shown here is derived from an EMBL/GenBank/DDBJ whole genome shotgun (WGS) entry which is preliminary data.</text>
</comment>
<dbReference type="InterPro" id="IPR029327">
    <property type="entry name" value="HAUS4"/>
</dbReference>
<evidence type="ECO:0000313" key="2">
    <source>
        <dbReference type="Proteomes" id="UP000319663"/>
    </source>
</evidence>
<dbReference type="STRING" id="5098.A0A507QPA5"/>
<organism evidence="1 2">
    <name type="scientific">Monascus purpureus</name>
    <name type="common">Red mold</name>
    <name type="synonym">Monascus anka</name>
    <dbReference type="NCBI Taxonomy" id="5098"/>
    <lineage>
        <taxon>Eukaryota</taxon>
        <taxon>Fungi</taxon>
        <taxon>Dikarya</taxon>
        <taxon>Ascomycota</taxon>
        <taxon>Pezizomycotina</taxon>
        <taxon>Eurotiomycetes</taxon>
        <taxon>Eurotiomycetidae</taxon>
        <taxon>Eurotiales</taxon>
        <taxon>Aspergillaceae</taxon>
        <taxon>Monascus</taxon>
    </lineage>
</organism>
<protein>
    <submittedName>
        <fullName evidence="1">Uncharacterized protein</fullName>
    </submittedName>
</protein>
<evidence type="ECO:0000313" key="1">
    <source>
        <dbReference type="EMBL" id="TQB68944.1"/>
    </source>
</evidence>
<gene>
    <name evidence="1" type="ORF">MPDQ_002570</name>
</gene>
<proteinExistence type="predicted"/>
<dbReference type="Pfam" id="PF14735">
    <property type="entry name" value="HAUS4"/>
    <property type="match status" value="1"/>
</dbReference>
<reference evidence="1 2" key="1">
    <citation type="submission" date="2019-06" db="EMBL/GenBank/DDBJ databases">
        <title>Wine fermentation using esterase from Monascus purpureus.</title>
        <authorList>
            <person name="Geng C."/>
            <person name="Zhang Y."/>
        </authorList>
    </citation>
    <scope>NUCLEOTIDE SEQUENCE [LARGE SCALE GENOMIC DNA]</scope>
    <source>
        <strain evidence="1">HQ1</strain>
    </source>
</reference>
<dbReference type="AlphaFoldDB" id="A0A507QPA5"/>
<name>A0A507QPA5_MONPU</name>
<dbReference type="Proteomes" id="UP000319663">
    <property type="component" value="Unassembled WGS sequence"/>
</dbReference>
<accession>A0A507QPA5</accession>
<keyword evidence="2" id="KW-1185">Reference proteome</keyword>
<dbReference type="GO" id="GO:0070652">
    <property type="term" value="C:HAUS complex"/>
    <property type="evidence" value="ECO:0007669"/>
    <property type="project" value="InterPro"/>
</dbReference>
<dbReference type="GO" id="GO:0051225">
    <property type="term" value="P:spindle assembly"/>
    <property type="evidence" value="ECO:0007669"/>
    <property type="project" value="InterPro"/>
</dbReference>